<evidence type="ECO:0000256" key="1">
    <source>
        <dbReference type="ARBA" id="ARBA00004123"/>
    </source>
</evidence>
<organism evidence="8 9">
    <name type="scientific">Capsaspora owczarzaki (strain ATCC 30864)</name>
    <dbReference type="NCBI Taxonomy" id="595528"/>
    <lineage>
        <taxon>Eukaryota</taxon>
        <taxon>Filasterea</taxon>
        <taxon>Capsaspora</taxon>
    </lineage>
</organism>
<dbReference type="Proteomes" id="UP000008743">
    <property type="component" value="Unassembled WGS sequence"/>
</dbReference>
<dbReference type="CDD" id="cd11397">
    <property type="entry name" value="bHLHzip_MITF_like"/>
    <property type="match status" value="1"/>
</dbReference>
<dbReference type="eggNOG" id="KOG1318">
    <property type="taxonomic scope" value="Eukaryota"/>
</dbReference>
<evidence type="ECO:0000256" key="6">
    <source>
        <dbReference type="SAM" id="MobiDB-lite"/>
    </source>
</evidence>
<protein>
    <recommendedName>
        <fullName evidence="7">BHLH domain-containing protein</fullName>
    </recommendedName>
</protein>
<dbReference type="SUPFAM" id="SSF47459">
    <property type="entry name" value="HLH, helix-loop-helix DNA-binding domain"/>
    <property type="match status" value="1"/>
</dbReference>
<dbReference type="InterPro" id="IPR031867">
    <property type="entry name" value="MiT/TFE_N"/>
</dbReference>
<dbReference type="InterPro" id="IPR036638">
    <property type="entry name" value="HLH_DNA-bd_sf"/>
</dbReference>
<feature type="compositionally biased region" description="Polar residues" evidence="6">
    <location>
        <begin position="285"/>
        <end position="304"/>
    </location>
</feature>
<dbReference type="InParanoid" id="A0A0D2VPI2"/>
<dbReference type="STRING" id="595528.A0A0D2VPI2"/>
<evidence type="ECO:0000256" key="5">
    <source>
        <dbReference type="ARBA" id="ARBA00023242"/>
    </source>
</evidence>
<feature type="compositionally biased region" description="Low complexity" evidence="6">
    <location>
        <begin position="218"/>
        <end position="233"/>
    </location>
</feature>
<dbReference type="PANTHER" id="PTHR45776">
    <property type="entry name" value="MIP04163P"/>
    <property type="match status" value="1"/>
</dbReference>
<evidence type="ECO:0000259" key="7">
    <source>
        <dbReference type="PROSITE" id="PS50888"/>
    </source>
</evidence>
<keyword evidence="3" id="KW-0238">DNA-binding</keyword>
<accession>A0A0D2VPI2</accession>
<evidence type="ECO:0000256" key="3">
    <source>
        <dbReference type="ARBA" id="ARBA00023125"/>
    </source>
</evidence>
<dbReference type="PANTHER" id="PTHR45776:SF2">
    <property type="entry name" value="MIP04163P"/>
    <property type="match status" value="1"/>
</dbReference>
<dbReference type="GO" id="GO:0000978">
    <property type="term" value="F:RNA polymerase II cis-regulatory region sequence-specific DNA binding"/>
    <property type="evidence" value="ECO:0007669"/>
    <property type="project" value="TreeGrafter"/>
</dbReference>
<evidence type="ECO:0000313" key="8">
    <source>
        <dbReference type="EMBL" id="KJE92397.1"/>
    </source>
</evidence>
<feature type="region of interest" description="Disordered" evidence="6">
    <location>
        <begin position="1"/>
        <end position="29"/>
    </location>
</feature>
<keyword evidence="2" id="KW-0805">Transcription regulation</keyword>
<feature type="region of interest" description="Disordered" evidence="6">
    <location>
        <begin position="200"/>
        <end position="304"/>
    </location>
</feature>
<dbReference type="InterPro" id="IPR011598">
    <property type="entry name" value="bHLH_dom"/>
</dbReference>
<dbReference type="PhylomeDB" id="A0A0D2VPI2"/>
<name>A0A0D2VPI2_CAPO3</name>
<dbReference type="OrthoDB" id="6242697at2759"/>
<dbReference type="RefSeq" id="XP_004364214.2">
    <property type="nucleotide sequence ID" value="XM_004364157.2"/>
</dbReference>
<sequence length="546" mass="56466">MAGRGRGGRKSSSSTSMASLDGSTQQQQGFRFAGDPASAAAAVAAAVELQLGAGLSNTAAGNARGPFMVPPAASGPASSLMLGMNMHSLQLGGGGGGLGAGAAAGLQNGELDAAALHGLDEFGAHAHQQLSASLPMSSMLDHSAVGADGLGSVDDLLLNFPSIGLQLTPNSAGRTTAPMRSMSMLGVAPGSAGPVVQATVLRDEQKRRPSSSVPSTPLRSQMRLQLQQQQAMLGSRSRSSTLLAQPLPSAVKQEPLSEHEPFGNEHDASGGLDSQMDIAMEDQQESGQSSLADSSRTSSISAGQPPNLASAALGVFAPSSFNGVQPAGAFPEAVTVPRQVLNVRSSLAFPTAYHLHEKQRLQLQEFISTTMNQPGDAGMSLPPGLVGAEFGTAVSSTAASSVIGEEVSYDFDDGQDEAMSSLESSMISQSGVPSGSGMFNFGAGMAGSAPSDYDPDDIQTLIKSRKKKDNHNAIERRRRYNINDRIVELGSLLPNAEIDPKASKGSILKRSVDYIKYLQDINRSLSEKLAQTGTVVELPEFTSTGE</sequence>
<comment type="subcellular location">
    <subcellularLocation>
        <location evidence="1">Nucleus</location>
    </subcellularLocation>
</comment>
<keyword evidence="9" id="KW-1185">Reference proteome</keyword>
<evidence type="ECO:0000256" key="4">
    <source>
        <dbReference type="ARBA" id="ARBA00023163"/>
    </source>
</evidence>
<dbReference type="EMBL" id="KE346363">
    <property type="protein sequence ID" value="KJE92397.1"/>
    <property type="molecule type" value="Genomic_DNA"/>
</dbReference>
<evidence type="ECO:0000313" key="9">
    <source>
        <dbReference type="Proteomes" id="UP000008743"/>
    </source>
</evidence>
<proteinExistence type="predicted"/>
<dbReference type="GO" id="GO:0046983">
    <property type="term" value="F:protein dimerization activity"/>
    <property type="evidence" value="ECO:0007669"/>
    <property type="project" value="InterPro"/>
</dbReference>
<keyword evidence="5" id="KW-0539">Nucleus</keyword>
<feature type="domain" description="BHLH" evidence="7">
    <location>
        <begin position="466"/>
        <end position="518"/>
    </location>
</feature>
<gene>
    <name evidence="8" type="ORF">CAOG_003375</name>
</gene>
<feature type="compositionally biased region" description="Basic and acidic residues" evidence="6">
    <location>
        <begin position="255"/>
        <end position="268"/>
    </location>
</feature>
<dbReference type="PROSITE" id="PS50888">
    <property type="entry name" value="BHLH"/>
    <property type="match status" value="1"/>
</dbReference>
<dbReference type="Gene3D" id="4.10.280.10">
    <property type="entry name" value="Helix-loop-helix DNA-binding domain"/>
    <property type="match status" value="1"/>
</dbReference>
<keyword evidence="4" id="KW-0804">Transcription</keyword>
<dbReference type="GO" id="GO:0000981">
    <property type="term" value="F:DNA-binding transcription factor activity, RNA polymerase II-specific"/>
    <property type="evidence" value="ECO:0007669"/>
    <property type="project" value="TreeGrafter"/>
</dbReference>
<dbReference type="GO" id="GO:0005634">
    <property type="term" value="C:nucleus"/>
    <property type="evidence" value="ECO:0007669"/>
    <property type="project" value="UniProtKB-SubCell"/>
</dbReference>
<dbReference type="Pfam" id="PF15951">
    <property type="entry name" value="MITF_TFEB_C_3_N"/>
    <property type="match status" value="1"/>
</dbReference>
<dbReference type="AlphaFoldDB" id="A0A0D2VPI2"/>
<evidence type="ECO:0000256" key="2">
    <source>
        <dbReference type="ARBA" id="ARBA00023015"/>
    </source>
</evidence>
<feature type="compositionally biased region" description="Low complexity" evidence="6">
    <location>
        <begin position="10"/>
        <end position="23"/>
    </location>
</feature>
<dbReference type="Pfam" id="PF00010">
    <property type="entry name" value="HLH"/>
    <property type="match status" value="1"/>
</dbReference>
<reference evidence="9" key="1">
    <citation type="submission" date="2011-02" db="EMBL/GenBank/DDBJ databases">
        <title>The Genome Sequence of Capsaspora owczarzaki ATCC 30864.</title>
        <authorList>
            <person name="Russ C."/>
            <person name="Cuomo C."/>
            <person name="Burger G."/>
            <person name="Gray M.W."/>
            <person name="Holland P.W.H."/>
            <person name="King N."/>
            <person name="Lang F.B.F."/>
            <person name="Roger A.J."/>
            <person name="Ruiz-Trillo I."/>
            <person name="Young S.K."/>
            <person name="Zeng Q."/>
            <person name="Gargeya S."/>
            <person name="Alvarado L."/>
            <person name="Berlin A."/>
            <person name="Chapman S.B."/>
            <person name="Chen Z."/>
            <person name="Freedman E."/>
            <person name="Gellesch M."/>
            <person name="Goldberg J."/>
            <person name="Griggs A."/>
            <person name="Gujja S."/>
            <person name="Heilman E."/>
            <person name="Heiman D."/>
            <person name="Howarth C."/>
            <person name="Mehta T."/>
            <person name="Neiman D."/>
            <person name="Pearson M."/>
            <person name="Roberts A."/>
            <person name="Saif S."/>
            <person name="Shea T."/>
            <person name="Shenoy N."/>
            <person name="Sisk P."/>
            <person name="Stolte C."/>
            <person name="Sykes S."/>
            <person name="White J."/>
            <person name="Yandava C."/>
            <person name="Haas B."/>
            <person name="Nusbaum C."/>
            <person name="Birren B."/>
        </authorList>
    </citation>
    <scope>NUCLEOTIDE SEQUENCE</scope>
    <source>
        <strain evidence="9">ATCC 30864</strain>
    </source>
</reference>
<dbReference type="SMART" id="SM00353">
    <property type="entry name" value="HLH"/>
    <property type="match status" value="1"/>
</dbReference>